<dbReference type="PIRSF" id="PIRSF005902">
    <property type="entry name" value="DNase_TatD"/>
    <property type="match status" value="1"/>
</dbReference>
<organism evidence="4">
    <name type="scientific">candidate division WOR-3 bacterium</name>
    <dbReference type="NCBI Taxonomy" id="2052148"/>
    <lineage>
        <taxon>Bacteria</taxon>
        <taxon>Bacteria division WOR-3</taxon>
    </lineage>
</organism>
<sequence>MYNDKNTRKNRKEGEQNNKVRIYDSHAHLNDPQFKKDLEEVLFRAKQNGVERIFIPGYDIKSSSRAVELAKSLHFKASAGIHPHDAKDFNSETLKKLEQLVSSPHITAIGEIGLDFYKMYSPKEAQISVFRSQLEIAIKFRLPVILHVRDAFEDIFRILSEYNNELPGGIFHCFSGGPDEAEEILKFKNFYISFAGSITYRNSRAKRAINTVPLDRMLVETDSPYLTPSKVKGRNEPAYIVYTLEVISKILNIPLQIVAEKTYNNAVKILEF</sequence>
<dbReference type="GO" id="GO:0005829">
    <property type="term" value="C:cytosol"/>
    <property type="evidence" value="ECO:0007669"/>
    <property type="project" value="TreeGrafter"/>
</dbReference>
<keyword evidence="1 3" id="KW-0479">Metal-binding</keyword>
<evidence type="ECO:0000313" key="4">
    <source>
        <dbReference type="EMBL" id="HDL60577.1"/>
    </source>
</evidence>
<proteinExistence type="predicted"/>
<dbReference type="AlphaFoldDB" id="A0A7V0LUM0"/>
<reference evidence="4" key="1">
    <citation type="journal article" date="2020" name="mSystems">
        <title>Genome- and Community-Level Interaction Insights into Carbon Utilization and Element Cycling Functions of Hydrothermarchaeota in Hydrothermal Sediment.</title>
        <authorList>
            <person name="Zhou Z."/>
            <person name="Liu Y."/>
            <person name="Xu W."/>
            <person name="Pan J."/>
            <person name="Luo Z.H."/>
            <person name="Li M."/>
        </authorList>
    </citation>
    <scope>NUCLEOTIDE SEQUENCE [LARGE SCALE GENOMIC DNA]</scope>
    <source>
        <strain evidence="4">HyVt-28</strain>
    </source>
</reference>
<feature type="binding site" evidence="3">
    <location>
        <position position="147"/>
    </location>
    <ligand>
        <name>a divalent metal cation</name>
        <dbReference type="ChEBI" id="CHEBI:60240"/>
        <label>2</label>
    </ligand>
</feature>
<comment type="caution">
    <text evidence="4">The sequence shown here is derived from an EMBL/GenBank/DDBJ whole genome shotgun (WGS) entry which is preliminary data.</text>
</comment>
<feature type="binding site" evidence="3">
    <location>
        <position position="26"/>
    </location>
    <ligand>
        <name>a divalent metal cation</name>
        <dbReference type="ChEBI" id="CHEBI:60240"/>
        <label>1</label>
    </ligand>
</feature>
<dbReference type="InterPro" id="IPR015991">
    <property type="entry name" value="TatD/YcfH-like"/>
</dbReference>
<dbReference type="EMBL" id="DRDR01000169">
    <property type="protein sequence ID" value="HDL60577.1"/>
    <property type="molecule type" value="Genomic_DNA"/>
</dbReference>
<evidence type="ECO:0000256" key="3">
    <source>
        <dbReference type="PIRSR" id="PIRSR005902-1"/>
    </source>
</evidence>
<dbReference type="InterPro" id="IPR018228">
    <property type="entry name" value="DNase_TatD-rel_CS"/>
</dbReference>
<dbReference type="PROSITE" id="PS01137">
    <property type="entry name" value="TATD_1"/>
    <property type="match status" value="1"/>
</dbReference>
<dbReference type="GO" id="GO:0004536">
    <property type="term" value="F:DNA nuclease activity"/>
    <property type="evidence" value="ECO:0007669"/>
    <property type="project" value="InterPro"/>
</dbReference>
<dbReference type="Proteomes" id="UP000886381">
    <property type="component" value="Unassembled WGS sequence"/>
</dbReference>
<evidence type="ECO:0000256" key="2">
    <source>
        <dbReference type="ARBA" id="ARBA00022801"/>
    </source>
</evidence>
<name>A0A7V0LUM0_UNCW3</name>
<dbReference type="PANTHER" id="PTHR46124">
    <property type="entry name" value="D-AMINOACYL-TRNA DEACYLASE"/>
    <property type="match status" value="1"/>
</dbReference>
<dbReference type="SUPFAM" id="SSF51556">
    <property type="entry name" value="Metallo-dependent hydrolases"/>
    <property type="match status" value="1"/>
</dbReference>
<accession>A0A7V0LUM0</accession>
<dbReference type="InterPro" id="IPR001130">
    <property type="entry name" value="TatD-like"/>
</dbReference>
<keyword evidence="2" id="KW-0378">Hydrolase</keyword>
<dbReference type="PROSITE" id="PS01090">
    <property type="entry name" value="TATD_2"/>
    <property type="match status" value="1"/>
</dbReference>
<feature type="binding site" evidence="3">
    <location>
        <position position="172"/>
    </location>
    <ligand>
        <name>a divalent metal cation</name>
        <dbReference type="ChEBI" id="CHEBI:60240"/>
        <label>2</label>
    </ligand>
</feature>
<dbReference type="NCBIfam" id="TIGR00010">
    <property type="entry name" value="YchF/TatD family DNA exonuclease"/>
    <property type="match status" value="1"/>
</dbReference>
<feature type="binding site" evidence="3">
    <location>
        <position position="28"/>
    </location>
    <ligand>
        <name>a divalent metal cation</name>
        <dbReference type="ChEBI" id="CHEBI:60240"/>
        <label>1</label>
    </ligand>
</feature>
<feature type="binding site" evidence="3">
    <location>
        <position position="111"/>
    </location>
    <ligand>
        <name>a divalent metal cation</name>
        <dbReference type="ChEBI" id="CHEBI:60240"/>
        <label>1</label>
    </ligand>
</feature>
<dbReference type="Gene3D" id="3.20.20.140">
    <property type="entry name" value="Metal-dependent hydrolases"/>
    <property type="match status" value="1"/>
</dbReference>
<protein>
    <submittedName>
        <fullName evidence="4">TatD family deoxyribonuclease</fullName>
    </submittedName>
</protein>
<dbReference type="PANTHER" id="PTHR46124:SF2">
    <property type="entry name" value="D-AMINOACYL-TRNA DEACYLASE"/>
    <property type="match status" value="1"/>
</dbReference>
<dbReference type="InterPro" id="IPR032466">
    <property type="entry name" value="Metal_Hydrolase"/>
</dbReference>
<feature type="binding site" evidence="3">
    <location>
        <position position="222"/>
    </location>
    <ligand>
        <name>a divalent metal cation</name>
        <dbReference type="ChEBI" id="CHEBI:60240"/>
        <label>1</label>
    </ligand>
</feature>
<dbReference type="FunFam" id="3.20.20.140:FF:000005">
    <property type="entry name" value="TatD family hydrolase"/>
    <property type="match status" value="1"/>
</dbReference>
<dbReference type="GO" id="GO:0016788">
    <property type="term" value="F:hydrolase activity, acting on ester bonds"/>
    <property type="evidence" value="ECO:0007669"/>
    <property type="project" value="InterPro"/>
</dbReference>
<dbReference type="CDD" id="cd01310">
    <property type="entry name" value="TatD_DNAse"/>
    <property type="match status" value="1"/>
</dbReference>
<dbReference type="Pfam" id="PF01026">
    <property type="entry name" value="TatD_DNase"/>
    <property type="match status" value="1"/>
</dbReference>
<evidence type="ECO:0000256" key="1">
    <source>
        <dbReference type="ARBA" id="ARBA00022723"/>
    </source>
</evidence>
<dbReference type="GO" id="GO:0046872">
    <property type="term" value="F:metal ion binding"/>
    <property type="evidence" value="ECO:0007669"/>
    <property type="project" value="UniProtKB-KW"/>
</dbReference>
<gene>
    <name evidence="4" type="ORF">ENH14_03875</name>
</gene>